<evidence type="ECO:0000256" key="4">
    <source>
        <dbReference type="ARBA" id="ARBA00022679"/>
    </source>
</evidence>
<keyword evidence="9" id="KW-0418">Kinase</keyword>
<dbReference type="HOGENOM" id="CLU_000288_7_40_1"/>
<dbReference type="GO" id="GO:0046872">
    <property type="term" value="F:metal ion binding"/>
    <property type="evidence" value="ECO:0007669"/>
    <property type="project" value="UniProtKB-KW"/>
</dbReference>
<feature type="binding site" evidence="21">
    <location>
        <position position="168"/>
    </location>
    <ligand>
        <name>Mg(2+)</name>
        <dbReference type="ChEBI" id="CHEBI:18420"/>
    </ligand>
</feature>
<keyword evidence="3" id="KW-0597">Phosphoprotein</keyword>
<keyword evidence="26" id="KW-1185">Reference proteome</keyword>
<keyword evidence="14" id="KW-1015">Disulfide bond</keyword>
<evidence type="ECO:0000256" key="5">
    <source>
        <dbReference type="ARBA" id="ARBA00022692"/>
    </source>
</evidence>
<dbReference type="PANTHER" id="PTHR24416">
    <property type="entry name" value="TYROSINE-PROTEIN KINASE RECEPTOR"/>
    <property type="match status" value="1"/>
</dbReference>
<evidence type="ECO:0000256" key="1">
    <source>
        <dbReference type="ARBA" id="ARBA00004167"/>
    </source>
</evidence>
<comment type="subcellular location">
    <subcellularLocation>
        <location evidence="1">Membrane</location>
        <topology evidence="1">Single-pass membrane protein</topology>
    </subcellularLocation>
</comment>
<dbReference type="InParanoid" id="T1G069"/>
<keyword evidence="6" id="KW-0732">Signal</keyword>
<dbReference type="SMART" id="SM00219">
    <property type="entry name" value="TyrKc"/>
    <property type="match status" value="1"/>
</dbReference>
<feature type="binding site" evidence="20">
    <location>
        <position position="167"/>
    </location>
    <ligand>
        <name>ATP</name>
        <dbReference type="ChEBI" id="CHEBI:30616"/>
    </ligand>
</feature>
<protein>
    <recommendedName>
        <fullName evidence="2">receptor protein-tyrosine kinase</fullName>
        <ecNumber evidence="2">2.7.10.1</ecNumber>
    </recommendedName>
</protein>
<evidence type="ECO:0000256" key="14">
    <source>
        <dbReference type="ARBA" id="ARBA00023157"/>
    </source>
</evidence>
<dbReference type="InterPro" id="IPR008266">
    <property type="entry name" value="Tyr_kinase_AS"/>
</dbReference>
<dbReference type="GO" id="GO:0005886">
    <property type="term" value="C:plasma membrane"/>
    <property type="evidence" value="ECO:0000318"/>
    <property type="project" value="GO_Central"/>
</dbReference>
<dbReference type="PROSITE" id="PS00107">
    <property type="entry name" value="PROTEIN_KINASE_ATP"/>
    <property type="match status" value="1"/>
</dbReference>
<evidence type="ECO:0000256" key="9">
    <source>
        <dbReference type="ARBA" id="ARBA00022777"/>
    </source>
</evidence>
<name>T1G069_HELRO</name>
<dbReference type="SUPFAM" id="SSF56112">
    <property type="entry name" value="Protein kinase-like (PK-like)"/>
    <property type="match status" value="1"/>
</dbReference>
<dbReference type="Proteomes" id="UP000015101">
    <property type="component" value="Unassembled WGS sequence"/>
</dbReference>
<feature type="active site" description="Proton acceptor" evidence="19">
    <location>
        <position position="163"/>
    </location>
</feature>
<keyword evidence="5" id="KW-0812">Transmembrane</keyword>
<dbReference type="GO" id="GO:0043235">
    <property type="term" value="C:receptor complex"/>
    <property type="evidence" value="ECO:0000318"/>
    <property type="project" value="GO_Central"/>
</dbReference>
<evidence type="ECO:0000256" key="2">
    <source>
        <dbReference type="ARBA" id="ARBA00011902"/>
    </source>
</evidence>
<dbReference type="PROSITE" id="PS50011">
    <property type="entry name" value="PROTEIN_KINASE_DOM"/>
    <property type="match status" value="1"/>
</dbReference>
<dbReference type="PROSITE" id="PS00109">
    <property type="entry name" value="PROTEIN_KINASE_TYR"/>
    <property type="match status" value="1"/>
</dbReference>
<keyword evidence="21" id="KW-0460">Magnesium</keyword>
<keyword evidence="17" id="KW-0393">Immunoglobulin domain</keyword>
<dbReference type="InterPro" id="IPR001245">
    <property type="entry name" value="Ser-Thr/Tyr_kinase_cat_dom"/>
</dbReference>
<dbReference type="GO" id="GO:0004714">
    <property type="term" value="F:transmembrane receptor protein tyrosine kinase activity"/>
    <property type="evidence" value="ECO:0000318"/>
    <property type="project" value="GO_Central"/>
</dbReference>
<keyword evidence="16" id="KW-0325">Glycoprotein</keyword>
<dbReference type="eggNOG" id="KOG0200">
    <property type="taxonomic scope" value="Eukaryota"/>
</dbReference>
<feature type="binding site" evidence="20">
    <location>
        <begin position="25"/>
        <end position="32"/>
    </location>
    <ligand>
        <name>ATP</name>
        <dbReference type="ChEBI" id="CHEBI:30616"/>
    </ligand>
</feature>
<evidence type="ECO:0000256" key="12">
    <source>
        <dbReference type="ARBA" id="ARBA00023136"/>
    </source>
</evidence>
<evidence type="ECO:0000256" key="10">
    <source>
        <dbReference type="ARBA" id="ARBA00022840"/>
    </source>
</evidence>
<keyword evidence="11" id="KW-1133">Transmembrane helix</keyword>
<dbReference type="InterPro" id="IPR050122">
    <property type="entry name" value="RTK"/>
</dbReference>
<evidence type="ECO:0000256" key="6">
    <source>
        <dbReference type="ARBA" id="ARBA00022729"/>
    </source>
</evidence>
<evidence type="ECO:0000256" key="13">
    <source>
        <dbReference type="ARBA" id="ARBA00023137"/>
    </source>
</evidence>
<organism evidence="25 26">
    <name type="scientific">Helobdella robusta</name>
    <name type="common">Californian leech</name>
    <dbReference type="NCBI Taxonomy" id="6412"/>
    <lineage>
        <taxon>Eukaryota</taxon>
        <taxon>Metazoa</taxon>
        <taxon>Spiralia</taxon>
        <taxon>Lophotrochozoa</taxon>
        <taxon>Annelida</taxon>
        <taxon>Clitellata</taxon>
        <taxon>Hirudinea</taxon>
        <taxon>Rhynchobdellida</taxon>
        <taxon>Glossiphoniidae</taxon>
        <taxon>Helobdella</taxon>
    </lineage>
</organism>
<dbReference type="PIRSF" id="PIRSF000615">
    <property type="entry name" value="TyrPK_CSF1-R"/>
    <property type="match status" value="1"/>
</dbReference>
<evidence type="ECO:0000313" key="25">
    <source>
        <dbReference type="EnsemblMetazoa" id="HelroP70474"/>
    </source>
</evidence>
<dbReference type="GO" id="GO:0005524">
    <property type="term" value="F:ATP binding"/>
    <property type="evidence" value="ECO:0007669"/>
    <property type="project" value="UniProtKB-UniRule"/>
</dbReference>
<evidence type="ECO:0000256" key="8">
    <source>
        <dbReference type="ARBA" id="ARBA00022741"/>
    </source>
</evidence>
<dbReference type="Gene3D" id="1.10.510.10">
    <property type="entry name" value="Transferase(Phosphotransferase) domain 1"/>
    <property type="match status" value="1"/>
</dbReference>
<keyword evidence="13" id="KW-0829">Tyrosine-protein kinase</keyword>
<dbReference type="OrthoDB" id="5984265at2759"/>
<evidence type="ECO:0000256" key="18">
    <source>
        <dbReference type="ARBA" id="ARBA00051243"/>
    </source>
</evidence>
<dbReference type="InterPro" id="IPR020635">
    <property type="entry name" value="Tyr_kinase_cat_dom"/>
</dbReference>
<dbReference type="Pfam" id="PF07714">
    <property type="entry name" value="PK_Tyr_Ser-Thr"/>
    <property type="match status" value="1"/>
</dbReference>
<dbReference type="Gene3D" id="3.30.200.20">
    <property type="entry name" value="Phosphorylase Kinase, domain 1"/>
    <property type="match status" value="1"/>
</dbReference>
<dbReference type="CTD" id="20214467"/>
<keyword evidence="12" id="KW-0472">Membrane</keyword>
<dbReference type="STRING" id="6412.T1G069"/>
<evidence type="ECO:0000259" key="23">
    <source>
        <dbReference type="PROSITE" id="PS50011"/>
    </source>
</evidence>
<feature type="binding site" evidence="21">
    <location>
        <position position="181"/>
    </location>
    <ligand>
        <name>Mg(2+)</name>
        <dbReference type="ChEBI" id="CHEBI:18420"/>
    </ligand>
</feature>
<evidence type="ECO:0000256" key="16">
    <source>
        <dbReference type="ARBA" id="ARBA00023180"/>
    </source>
</evidence>
<dbReference type="PRINTS" id="PR00109">
    <property type="entry name" value="TYRKINASE"/>
</dbReference>
<keyword evidence="4" id="KW-0808">Transferase</keyword>
<dbReference type="EnsemblMetazoa" id="HelroT70474">
    <property type="protein sequence ID" value="HelroP70474"/>
    <property type="gene ID" value="HelroG70474"/>
</dbReference>
<comment type="catalytic activity">
    <reaction evidence="18">
        <text>L-tyrosyl-[protein] + ATP = O-phospho-L-tyrosyl-[protein] + ADP + H(+)</text>
        <dbReference type="Rhea" id="RHEA:10596"/>
        <dbReference type="Rhea" id="RHEA-COMP:10136"/>
        <dbReference type="Rhea" id="RHEA-COMP:20101"/>
        <dbReference type="ChEBI" id="CHEBI:15378"/>
        <dbReference type="ChEBI" id="CHEBI:30616"/>
        <dbReference type="ChEBI" id="CHEBI:46858"/>
        <dbReference type="ChEBI" id="CHEBI:61978"/>
        <dbReference type="ChEBI" id="CHEBI:456216"/>
        <dbReference type="EC" id="2.7.10.1"/>
    </reaction>
</comment>
<dbReference type="FunFam" id="1.10.510.10:FF:000007">
    <property type="entry name" value="Fibroblast growth factor receptor"/>
    <property type="match status" value="1"/>
</dbReference>
<reference evidence="25" key="3">
    <citation type="submission" date="2015-06" db="UniProtKB">
        <authorList>
            <consortium name="EnsemblMetazoa"/>
        </authorList>
    </citation>
    <scope>IDENTIFICATION</scope>
</reference>
<evidence type="ECO:0000256" key="7">
    <source>
        <dbReference type="ARBA" id="ARBA00022737"/>
    </source>
</evidence>
<dbReference type="GO" id="GO:0043410">
    <property type="term" value="P:positive regulation of MAPK cascade"/>
    <property type="evidence" value="ECO:0000318"/>
    <property type="project" value="GO_Central"/>
</dbReference>
<dbReference type="EMBL" id="AMQM01002193">
    <property type="status" value="NOT_ANNOTATED_CDS"/>
    <property type="molecule type" value="Genomic_DNA"/>
</dbReference>
<evidence type="ECO:0000256" key="21">
    <source>
        <dbReference type="PIRSR" id="PIRSR000615-3"/>
    </source>
</evidence>
<evidence type="ECO:0000256" key="17">
    <source>
        <dbReference type="ARBA" id="ARBA00023319"/>
    </source>
</evidence>
<dbReference type="GO" id="GO:0008284">
    <property type="term" value="P:positive regulation of cell population proliferation"/>
    <property type="evidence" value="ECO:0000318"/>
    <property type="project" value="GO_Central"/>
</dbReference>
<feature type="binding site" evidence="20 22">
    <location>
        <position position="54"/>
    </location>
    <ligand>
        <name>ATP</name>
        <dbReference type="ChEBI" id="CHEBI:30616"/>
    </ligand>
</feature>
<reference evidence="26" key="1">
    <citation type="submission" date="2012-12" db="EMBL/GenBank/DDBJ databases">
        <authorList>
            <person name="Hellsten U."/>
            <person name="Grimwood J."/>
            <person name="Chapman J.A."/>
            <person name="Shapiro H."/>
            <person name="Aerts A."/>
            <person name="Otillar R.P."/>
            <person name="Terry A.Y."/>
            <person name="Boore J.L."/>
            <person name="Simakov O."/>
            <person name="Marletaz F."/>
            <person name="Cho S.-J."/>
            <person name="Edsinger-Gonzales E."/>
            <person name="Havlak P."/>
            <person name="Kuo D.-H."/>
            <person name="Larsson T."/>
            <person name="Lv J."/>
            <person name="Arendt D."/>
            <person name="Savage R."/>
            <person name="Osoegawa K."/>
            <person name="de Jong P."/>
            <person name="Lindberg D.R."/>
            <person name="Seaver E.C."/>
            <person name="Weisblat D.A."/>
            <person name="Putnam N.H."/>
            <person name="Grigoriev I.V."/>
            <person name="Rokhsar D.S."/>
        </authorList>
    </citation>
    <scope>NUCLEOTIDE SEQUENCE</scope>
</reference>
<evidence type="ECO:0000313" key="26">
    <source>
        <dbReference type="Proteomes" id="UP000015101"/>
    </source>
</evidence>
<sequence length="307" mass="34838">SDYEIPLDKAWEFPREKLQVSSILGEGAFGTVYMATAVGVDSSNPEASTKVAVKMLKENASDQDVVDLVQEMEMMKIIGRHKNVLSLLGCCTQNGPLFVILEYAANGNLRDFLRDKRPKNFRLQNCVVEVPLDYLTYKDLVTFALQIAKGMEFLASKMCIHRDLAARNVLVCEDYTLKVADFGLTRNVLKSDYYKKKTDGRLPVKWMAPEALFDRKCTVKSDVWSYGILLWELFSLGGNPYPSVPVEKIFQLLKAGYRMEAPVYSSNEIYSLMLSCWHQSPDHRPSFNKIVNSLHSVLRSVENQVIN</sequence>
<accession>T1G069</accession>
<keyword evidence="10 20" id="KW-0067">ATP-binding</keyword>
<keyword evidence="8 20" id="KW-0547">Nucleotide-binding</keyword>
<evidence type="ECO:0000313" key="24">
    <source>
        <dbReference type="EMBL" id="ESN91806.1"/>
    </source>
</evidence>
<dbReference type="EC" id="2.7.10.1" evidence="2"/>
<evidence type="ECO:0000256" key="15">
    <source>
        <dbReference type="ARBA" id="ARBA00023170"/>
    </source>
</evidence>
<gene>
    <name evidence="25" type="primary">20214467</name>
    <name evidence="24" type="ORF">HELRODRAFT_70474</name>
</gene>
<dbReference type="KEGG" id="hro:HELRODRAFT_70474"/>
<dbReference type="RefSeq" id="XP_009030138.1">
    <property type="nucleotide sequence ID" value="XM_009031890.1"/>
</dbReference>
<dbReference type="GeneID" id="20214467"/>
<dbReference type="GO" id="GO:0008543">
    <property type="term" value="P:fibroblast growth factor receptor signaling pathway"/>
    <property type="evidence" value="ECO:0000318"/>
    <property type="project" value="GO_Central"/>
</dbReference>
<dbReference type="PANTHER" id="PTHR24416:SF550">
    <property type="entry name" value="FIBROBLAST GROWTH FACTOR RECEPTOR HOMOLOG 1-RELATED"/>
    <property type="match status" value="1"/>
</dbReference>
<evidence type="ECO:0000256" key="3">
    <source>
        <dbReference type="ARBA" id="ARBA00022553"/>
    </source>
</evidence>
<keyword evidence="7" id="KW-0677">Repeat</keyword>
<evidence type="ECO:0000256" key="20">
    <source>
        <dbReference type="PIRSR" id="PIRSR000615-2"/>
    </source>
</evidence>
<dbReference type="InterPro" id="IPR017441">
    <property type="entry name" value="Protein_kinase_ATP_BS"/>
</dbReference>
<evidence type="ECO:0000256" key="22">
    <source>
        <dbReference type="PROSITE-ProRule" id="PRU10141"/>
    </source>
</evidence>
<keyword evidence="15" id="KW-0675">Receptor</keyword>
<dbReference type="InterPro" id="IPR000719">
    <property type="entry name" value="Prot_kinase_dom"/>
</dbReference>
<evidence type="ECO:0000256" key="19">
    <source>
        <dbReference type="PIRSR" id="PIRSR000615-1"/>
    </source>
</evidence>
<keyword evidence="21" id="KW-0479">Metal-binding</keyword>
<evidence type="ECO:0000256" key="11">
    <source>
        <dbReference type="ARBA" id="ARBA00022989"/>
    </source>
</evidence>
<feature type="domain" description="Protein kinase" evidence="23">
    <location>
        <begin position="18"/>
        <end position="298"/>
    </location>
</feature>
<reference evidence="24 26" key="2">
    <citation type="journal article" date="2013" name="Nature">
        <title>Insights into bilaterian evolution from three spiralian genomes.</title>
        <authorList>
            <person name="Simakov O."/>
            <person name="Marletaz F."/>
            <person name="Cho S.J."/>
            <person name="Edsinger-Gonzales E."/>
            <person name="Havlak P."/>
            <person name="Hellsten U."/>
            <person name="Kuo D.H."/>
            <person name="Larsson T."/>
            <person name="Lv J."/>
            <person name="Arendt D."/>
            <person name="Savage R."/>
            <person name="Osoegawa K."/>
            <person name="de Jong P."/>
            <person name="Grimwood J."/>
            <person name="Chapman J.A."/>
            <person name="Shapiro H."/>
            <person name="Aerts A."/>
            <person name="Otillar R.P."/>
            <person name="Terry A.Y."/>
            <person name="Boore J.L."/>
            <person name="Grigoriev I.V."/>
            <person name="Lindberg D.R."/>
            <person name="Seaver E.C."/>
            <person name="Weisblat D.A."/>
            <person name="Putnam N.H."/>
            <person name="Rokhsar D.S."/>
        </authorList>
    </citation>
    <scope>NUCLEOTIDE SEQUENCE</scope>
</reference>
<dbReference type="EMBL" id="KB097700">
    <property type="protein sequence ID" value="ESN91806.1"/>
    <property type="molecule type" value="Genomic_DNA"/>
</dbReference>
<dbReference type="FunFam" id="3.30.200.20:FF:000814">
    <property type="entry name" value="Fibroblast growth factor receptor 2"/>
    <property type="match status" value="1"/>
</dbReference>
<dbReference type="OMA" id="CRIELFR"/>
<dbReference type="InterPro" id="IPR011009">
    <property type="entry name" value="Kinase-like_dom_sf"/>
</dbReference>
<dbReference type="AlphaFoldDB" id="T1G069"/>
<proteinExistence type="predicted"/>